<name>A0A6A5C7R7_NAEFO</name>
<keyword evidence="9" id="KW-0443">Lipid metabolism</keyword>
<keyword evidence="5" id="KW-0256">Endoplasmic reticulum</keyword>
<feature type="transmembrane region" description="Helical" evidence="13">
    <location>
        <begin position="15"/>
        <end position="35"/>
    </location>
</feature>
<dbReference type="Pfam" id="PF03694">
    <property type="entry name" value="Erg28"/>
    <property type="match status" value="1"/>
</dbReference>
<evidence type="ECO:0000256" key="6">
    <source>
        <dbReference type="ARBA" id="ARBA00022955"/>
    </source>
</evidence>
<evidence type="ECO:0008006" key="16">
    <source>
        <dbReference type="Google" id="ProtNLM"/>
    </source>
</evidence>
<feature type="transmembrane region" description="Helical" evidence="13">
    <location>
        <begin position="83"/>
        <end position="103"/>
    </location>
</feature>
<dbReference type="EMBL" id="VFQX01000012">
    <property type="protein sequence ID" value="KAF0981830.1"/>
    <property type="molecule type" value="Genomic_DNA"/>
</dbReference>
<dbReference type="GO" id="GO:0016126">
    <property type="term" value="P:sterol biosynthetic process"/>
    <property type="evidence" value="ECO:0007669"/>
    <property type="project" value="UniProtKB-KW"/>
</dbReference>
<keyword evidence="3" id="KW-0444">Lipid biosynthesis</keyword>
<dbReference type="GO" id="GO:0005789">
    <property type="term" value="C:endoplasmic reticulum membrane"/>
    <property type="evidence" value="ECO:0007669"/>
    <property type="project" value="UniProtKB-SubCell"/>
</dbReference>
<evidence type="ECO:0000313" key="15">
    <source>
        <dbReference type="Proteomes" id="UP000444721"/>
    </source>
</evidence>
<feature type="transmembrane region" description="Helical" evidence="13">
    <location>
        <begin position="55"/>
        <end position="77"/>
    </location>
</feature>
<evidence type="ECO:0000256" key="1">
    <source>
        <dbReference type="ARBA" id="ARBA00004477"/>
    </source>
</evidence>
<dbReference type="InterPro" id="IPR005352">
    <property type="entry name" value="Erg28"/>
</dbReference>
<evidence type="ECO:0000256" key="9">
    <source>
        <dbReference type="ARBA" id="ARBA00023098"/>
    </source>
</evidence>
<evidence type="ECO:0000256" key="5">
    <source>
        <dbReference type="ARBA" id="ARBA00022824"/>
    </source>
</evidence>
<keyword evidence="6" id="KW-0752">Steroid biosynthesis</keyword>
<evidence type="ECO:0000256" key="8">
    <source>
        <dbReference type="ARBA" id="ARBA00023011"/>
    </source>
</evidence>
<dbReference type="VEuPathDB" id="AmoebaDB:FDP41_011691"/>
<evidence type="ECO:0000256" key="13">
    <source>
        <dbReference type="SAM" id="Phobius"/>
    </source>
</evidence>
<gene>
    <name evidence="14" type="ORF">FDP41_011691</name>
</gene>
<feature type="transmembrane region" description="Helical" evidence="13">
    <location>
        <begin position="110"/>
        <end position="128"/>
    </location>
</feature>
<dbReference type="AlphaFoldDB" id="A0A6A5C7R7"/>
<proteinExistence type="inferred from homology"/>
<dbReference type="VEuPathDB" id="AmoebaDB:NfTy_020930"/>
<sequence length="137" mass="15435">MVTTTSSLLLNDTYFSYWLTFVALFRGFSIVTGYIRPQIITKNVYSKKKEPLDPLFGRMFANWTGGSICACLILALYPQSLPMHYMNLCAFAIALGHALLEFGYFKTMSFVNASPMFFFAGSSLAWVMSRVMSGKLM</sequence>
<evidence type="ECO:0000313" key="14">
    <source>
        <dbReference type="EMBL" id="KAF0981830.1"/>
    </source>
</evidence>
<reference evidence="14 15" key="1">
    <citation type="journal article" date="2019" name="Sci. Rep.">
        <title>Nanopore sequencing improves the draft genome of the human pathogenic amoeba Naegleria fowleri.</title>
        <authorList>
            <person name="Liechti N."/>
            <person name="Schurch N."/>
            <person name="Bruggmann R."/>
            <person name="Wittwer M."/>
        </authorList>
    </citation>
    <scope>NUCLEOTIDE SEQUENCE [LARGE SCALE GENOMIC DNA]</scope>
    <source>
        <strain evidence="14 15">ATCC 30894</strain>
    </source>
</reference>
<dbReference type="PANTHER" id="PTHR15451:SF19">
    <property type="entry name" value="ERGOSTEROL BIOSYNTHETIC PROTEIN 28 HOMOLOG"/>
    <property type="match status" value="1"/>
</dbReference>
<comment type="similarity">
    <text evidence="2">Belongs to the ERG28 family.</text>
</comment>
<dbReference type="PANTHER" id="PTHR15451">
    <property type="entry name" value="ERGOSTEROL BIOSYNTHETIC PROTEIN 28-RELATED"/>
    <property type="match status" value="1"/>
</dbReference>
<keyword evidence="8" id="KW-0756">Sterol biosynthesis</keyword>
<dbReference type="OrthoDB" id="6485510at2759"/>
<keyword evidence="15" id="KW-1185">Reference proteome</keyword>
<evidence type="ECO:0000256" key="2">
    <source>
        <dbReference type="ARBA" id="ARBA00005377"/>
    </source>
</evidence>
<evidence type="ECO:0000256" key="12">
    <source>
        <dbReference type="ARBA" id="ARBA00023221"/>
    </source>
</evidence>
<protein>
    <recommendedName>
        <fullName evidence="16">Ergosterol biosynthetic protein 28</fullName>
    </recommendedName>
</protein>
<comment type="subcellular location">
    <subcellularLocation>
        <location evidence="1">Endoplasmic reticulum membrane</location>
        <topology evidence="1">Multi-pass membrane protein</topology>
    </subcellularLocation>
</comment>
<accession>A0A6A5C7R7</accession>
<evidence type="ECO:0000256" key="11">
    <source>
        <dbReference type="ARBA" id="ARBA00023166"/>
    </source>
</evidence>
<keyword evidence="4 13" id="KW-0812">Transmembrane</keyword>
<keyword evidence="10 13" id="KW-0472">Membrane</keyword>
<keyword evidence="7 13" id="KW-1133">Transmembrane helix</keyword>
<keyword evidence="12" id="KW-0753">Steroid metabolism</keyword>
<organism evidence="14 15">
    <name type="scientific">Naegleria fowleri</name>
    <name type="common">Brain eating amoeba</name>
    <dbReference type="NCBI Taxonomy" id="5763"/>
    <lineage>
        <taxon>Eukaryota</taxon>
        <taxon>Discoba</taxon>
        <taxon>Heterolobosea</taxon>
        <taxon>Tetramitia</taxon>
        <taxon>Eutetramitia</taxon>
        <taxon>Vahlkampfiidae</taxon>
        <taxon>Naegleria</taxon>
    </lineage>
</organism>
<evidence type="ECO:0000256" key="3">
    <source>
        <dbReference type="ARBA" id="ARBA00022516"/>
    </source>
</evidence>
<dbReference type="Proteomes" id="UP000444721">
    <property type="component" value="Unassembled WGS sequence"/>
</dbReference>
<dbReference type="GO" id="GO:0030674">
    <property type="term" value="F:protein-macromolecule adaptor activity"/>
    <property type="evidence" value="ECO:0007669"/>
    <property type="project" value="TreeGrafter"/>
</dbReference>
<comment type="caution">
    <text evidence="14">The sequence shown here is derived from an EMBL/GenBank/DDBJ whole genome shotgun (WGS) entry which is preliminary data.</text>
</comment>
<dbReference type="OMA" id="NIAIWTY"/>
<dbReference type="GeneID" id="68118906"/>
<dbReference type="VEuPathDB" id="AmoebaDB:NF0041150"/>
<evidence type="ECO:0000256" key="10">
    <source>
        <dbReference type="ARBA" id="ARBA00023136"/>
    </source>
</evidence>
<evidence type="ECO:0000256" key="4">
    <source>
        <dbReference type="ARBA" id="ARBA00022692"/>
    </source>
</evidence>
<dbReference type="RefSeq" id="XP_044566543.1">
    <property type="nucleotide sequence ID" value="XM_044702128.1"/>
</dbReference>
<keyword evidence="11" id="KW-1207">Sterol metabolism</keyword>
<evidence type="ECO:0000256" key="7">
    <source>
        <dbReference type="ARBA" id="ARBA00022989"/>
    </source>
</evidence>